<evidence type="ECO:0000313" key="2">
    <source>
        <dbReference type="Proteomes" id="UP000283383"/>
    </source>
</evidence>
<proteinExistence type="predicted"/>
<sequence length="62" mass="7627">MKKYNLIIRDPVVGINLTTMKQRFHNINNIGFTNYHRIIFIYKLCTIYRDSFRLSNPYYTRH</sequence>
<protein>
    <submittedName>
        <fullName evidence="1">Uncharacterized protein</fullName>
    </submittedName>
</protein>
<accession>A0A420HTI7</accession>
<dbReference type="AlphaFoldDB" id="A0A420HTI7"/>
<dbReference type="EMBL" id="MCBQ01016283">
    <property type="protein sequence ID" value="RKF60717.1"/>
    <property type="molecule type" value="Genomic_DNA"/>
</dbReference>
<name>A0A420HTI7_9PEZI</name>
<reference evidence="1 2" key="1">
    <citation type="journal article" date="2018" name="BMC Genomics">
        <title>Comparative genome analyses reveal sequence features reflecting distinct modes of host-adaptation between dicot and monocot powdery mildew.</title>
        <authorList>
            <person name="Wu Y."/>
            <person name="Ma X."/>
            <person name="Pan Z."/>
            <person name="Kale S.D."/>
            <person name="Song Y."/>
            <person name="King H."/>
            <person name="Zhang Q."/>
            <person name="Presley C."/>
            <person name="Deng X."/>
            <person name="Wei C.I."/>
            <person name="Xiao S."/>
        </authorList>
    </citation>
    <scope>NUCLEOTIDE SEQUENCE [LARGE SCALE GENOMIC DNA]</scope>
    <source>
        <strain evidence="1">UMSG3</strain>
    </source>
</reference>
<keyword evidence="2" id="KW-1185">Reference proteome</keyword>
<organism evidence="1 2">
    <name type="scientific">Golovinomyces cichoracearum</name>
    <dbReference type="NCBI Taxonomy" id="62708"/>
    <lineage>
        <taxon>Eukaryota</taxon>
        <taxon>Fungi</taxon>
        <taxon>Dikarya</taxon>
        <taxon>Ascomycota</taxon>
        <taxon>Pezizomycotina</taxon>
        <taxon>Leotiomycetes</taxon>
        <taxon>Erysiphales</taxon>
        <taxon>Erysiphaceae</taxon>
        <taxon>Golovinomyces</taxon>
    </lineage>
</organism>
<evidence type="ECO:0000313" key="1">
    <source>
        <dbReference type="EMBL" id="RKF60717.1"/>
    </source>
</evidence>
<comment type="caution">
    <text evidence="1">The sequence shown here is derived from an EMBL/GenBank/DDBJ whole genome shotgun (WGS) entry which is preliminary data.</text>
</comment>
<gene>
    <name evidence="1" type="ORF">GcM3_162016</name>
</gene>
<dbReference type="Proteomes" id="UP000283383">
    <property type="component" value="Unassembled WGS sequence"/>
</dbReference>